<dbReference type="CDD" id="cd00038">
    <property type="entry name" value="CAP_ED"/>
    <property type="match status" value="1"/>
</dbReference>
<dbReference type="AlphaFoldDB" id="A0A8I1AUT2"/>
<reference evidence="2" key="1">
    <citation type="submission" date="2020-12" db="EMBL/GenBank/DDBJ databases">
        <title>Burkholderia cepacia complex in Mexico.</title>
        <authorList>
            <person name="Estrada P."/>
        </authorList>
    </citation>
    <scope>NUCLEOTIDE SEQUENCE</scope>
    <source>
        <strain evidence="2">871</strain>
    </source>
</reference>
<dbReference type="SUPFAM" id="SSF46785">
    <property type="entry name" value="Winged helix' DNA-binding domain"/>
    <property type="match status" value="1"/>
</dbReference>
<evidence type="ECO:0000313" key="2">
    <source>
        <dbReference type="EMBL" id="MBH9702150.1"/>
    </source>
</evidence>
<dbReference type="RefSeq" id="WP_176131888.1">
    <property type="nucleotide sequence ID" value="NZ_CADDZZ010000042.1"/>
</dbReference>
<dbReference type="PANTHER" id="PTHR24567:SF74">
    <property type="entry name" value="HTH-TYPE TRANSCRIPTIONAL REGULATOR ARCR"/>
    <property type="match status" value="1"/>
</dbReference>
<comment type="caution">
    <text evidence="2">The sequence shown here is derived from an EMBL/GenBank/DDBJ whole genome shotgun (WGS) entry which is preliminary data.</text>
</comment>
<dbReference type="InterPro" id="IPR000595">
    <property type="entry name" value="cNMP-bd_dom"/>
</dbReference>
<evidence type="ECO:0000259" key="1">
    <source>
        <dbReference type="PROSITE" id="PS50042"/>
    </source>
</evidence>
<name>A0A8I1AUT2_BURCE</name>
<dbReference type="SUPFAM" id="SSF51206">
    <property type="entry name" value="cAMP-binding domain-like"/>
    <property type="match status" value="1"/>
</dbReference>
<dbReference type="EMBL" id="JAEDXG010000061">
    <property type="protein sequence ID" value="MBH9702150.1"/>
    <property type="molecule type" value="Genomic_DNA"/>
</dbReference>
<sequence>MPERAIDAHVAGLPPSWPEALRLAAQLRRFDANTTVFRRGQLVQAVYQVQAGRVLLRRDEACGGSITLQTAGPGDFVAEASLFSARYHCDGVCPVASKLLVLPAKAVLASLRLDSTFAIDWIRLLSQALMQSRARAERLTLRSPRERILHCLRLEGDARGVFTVPGSLIQWSRALGIAHETLYRVLAELEREGFVARDGARVVLTRNPPT</sequence>
<dbReference type="SMART" id="SM00100">
    <property type="entry name" value="cNMP"/>
    <property type="match status" value="1"/>
</dbReference>
<proteinExistence type="predicted"/>
<protein>
    <submittedName>
        <fullName evidence="2">Crp/Fnr family transcriptional regulator</fullName>
    </submittedName>
</protein>
<dbReference type="PANTHER" id="PTHR24567">
    <property type="entry name" value="CRP FAMILY TRANSCRIPTIONAL REGULATORY PROTEIN"/>
    <property type="match status" value="1"/>
</dbReference>
<dbReference type="Pfam" id="PF00027">
    <property type="entry name" value="cNMP_binding"/>
    <property type="match status" value="1"/>
</dbReference>
<dbReference type="Proteomes" id="UP000645612">
    <property type="component" value="Unassembled WGS sequence"/>
</dbReference>
<dbReference type="InterPro" id="IPR036390">
    <property type="entry name" value="WH_DNA-bd_sf"/>
</dbReference>
<dbReference type="PROSITE" id="PS50042">
    <property type="entry name" value="CNMP_BINDING_3"/>
    <property type="match status" value="1"/>
</dbReference>
<dbReference type="InterPro" id="IPR018490">
    <property type="entry name" value="cNMP-bd_dom_sf"/>
</dbReference>
<organism evidence="2 3">
    <name type="scientific">Burkholderia cepacia</name>
    <name type="common">Pseudomonas cepacia</name>
    <dbReference type="NCBI Taxonomy" id="292"/>
    <lineage>
        <taxon>Bacteria</taxon>
        <taxon>Pseudomonadati</taxon>
        <taxon>Pseudomonadota</taxon>
        <taxon>Betaproteobacteria</taxon>
        <taxon>Burkholderiales</taxon>
        <taxon>Burkholderiaceae</taxon>
        <taxon>Burkholderia</taxon>
        <taxon>Burkholderia cepacia complex</taxon>
    </lineage>
</organism>
<dbReference type="GO" id="GO:0003700">
    <property type="term" value="F:DNA-binding transcription factor activity"/>
    <property type="evidence" value="ECO:0007669"/>
    <property type="project" value="TreeGrafter"/>
</dbReference>
<accession>A0A8I1AUT2</accession>
<evidence type="ECO:0000313" key="3">
    <source>
        <dbReference type="Proteomes" id="UP000645612"/>
    </source>
</evidence>
<gene>
    <name evidence="2" type="ORF">JAO13_37550</name>
</gene>
<feature type="domain" description="Cyclic nucleotide-binding" evidence="1">
    <location>
        <begin position="9"/>
        <end position="83"/>
    </location>
</feature>
<dbReference type="InterPro" id="IPR050397">
    <property type="entry name" value="Env_Response_Regulators"/>
</dbReference>
<dbReference type="InterPro" id="IPR014710">
    <property type="entry name" value="RmlC-like_jellyroll"/>
</dbReference>
<dbReference type="Gene3D" id="2.60.120.10">
    <property type="entry name" value="Jelly Rolls"/>
    <property type="match status" value="1"/>
</dbReference>
<dbReference type="GO" id="GO:0005829">
    <property type="term" value="C:cytosol"/>
    <property type="evidence" value="ECO:0007669"/>
    <property type="project" value="TreeGrafter"/>
</dbReference>